<dbReference type="EMBL" id="NRQY01000001">
    <property type="protein sequence ID" value="RUT66346.1"/>
    <property type="molecule type" value="Genomic_DNA"/>
</dbReference>
<sequence length="234" mass="25702">MAKQPKNHKATPFLGTKLYVQTGVSEETAVTAVTLQPATVTVEGGKFKADDMIVLSGLGDLDGRYPVAQADGNTITLCDEVDWSEKTQPEDLSEAKAQRVLWANNFCAVKSFSKDGATTEQVDVTTICSDGKEFEPGDTDYGTIKLTFFLRYGTSEVQRLLRRYENNKEKFAVKMVLTRDEGTIFYYGSIETGMNIEGSVGQMVDSGVSVKLSGRDYLNVPQSKTQEPEPTPKP</sequence>
<dbReference type="Gene3D" id="4.10.410.40">
    <property type="match status" value="1"/>
</dbReference>
<reference evidence="3 5" key="1">
    <citation type="submission" date="2017-08" db="EMBL/GenBank/DDBJ databases">
        <title>Draft genome sequence of pheromone producing symbiont Morganella morganii, of the female New Zealand grass grub Costelytra giveni.</title>
        <authorList>
            <person name="Laugraud A."/>
            <person name="Young S.D."/>
            <person name="Hurst M.H."/>
        </authorList>
    </citation>
    <scope>NUCLEOTIDE SEQUENCE [LARGE SCALE GENOMIC DNA]</scope>
    <source>
        <strain evidence="3 5">MMsCG</strain>
    </source>
</reference>
<evidence type="ECO:0000313" key="2">
    <source>
        <dbReference type="EMBL" id="AWC94950.1"/>
    </source>
</evidence>
<evidence type="ECO:0000313" key="1">
    <source>
        <dbReference type="EMBL" id="AWC92322.1"/>
    </source>
</evidence>
<dbReference type="Proteomes" id="UP000244682">
    <property type="component" value="Chromosome"/>
</dbReference>
<reference evidence="1 4" key="2">
    <citation type="submission" date="2018-04" db="EMBL/GenBank/DDBJ databases">
        <title>Whole genome sequencing of Morganella morganii AR_0133.</title>
        <authorList>
            <person name="Conlan S."/>
            <person name="Thomas P.J."/>
            <person name="Mullikin J."/>
            <person name="Frank K.M."/>
            <person name="Segre J.A."/>
        </authorList>
    </citation>
    <scope>NUCLEOTIDE SEQUENCE [LARGE SCALE GENOMIC DNA]</scope>
    <source>
        <strain evidence="1 4">AR_0133</strain>
    </source>
</reference>
<evidence type="ECO:0008006" key="6">
    <source>
        <dbReference type="Google" id="ProtNLM"/>
    </source>
</evidence>
<proteinExistence type="predicted"/>
<evidence type="ECO:0000313" key="5">
    <source>
        <dbReference type="Proteomes" id="UP000286908"/>
    </source>
</evidence>
<dbReference type="Proteomes" id="UP000286908">
    <property type="component" value="Unassembled WGS sequence"/>
</dbReference>
<evidence type="ECO:0000313" key="3">
    <source>
        <dbReference type="EMBL" id="RUT66346.1"/>
    </source>
</evidence>
<dbReference type="RefSeq" id="WP_108655155.1">
    <property type="nucleotide sequence ID" value="NZ_CBDAAE010000053.1"/>
</dbReference>
<dbReference type="OrthoDB" id="5672080at2"/>
<protein>
    <recommendedName>
        <fullName evidence="6">Phage protein</fullName>
    </recommendedName>
</protein>
<evidence type="ECO:0000313" key="4">
    <source>
        <dbReference type="Proteomes" id="UP000244682"/>
    </source>
</evidence>
<organism evidence="3 5">
    <name type="scientific">Morganella morganii</name>
    <name type="common">Proteus morganii</name>
    <dbReference type="NCBI Taxonomy" id="582"/>
    <lineage>
        <taxon>Bacteria</taxon>
        <taxon>Pseudomonadati</taxon>
        <taxon>Pseudomonadota</taxon>
        <taxon>Gammaproteobacteria</taxon>
        <taxon>Enterobacterales</taxon>
        <taxon>Morganellaceae</taxon>
        <taxon>Morganella</taxon>
    </lineage>
</organism>
<dbReference type="AlphaFoldDB" id="A0A2S1BFT8"/>
<name>A0A2S1BFT8_MORMO</name>
<dbReference type="EMBL" id="CP028956">
    <property type="protein sequence ID" value="AWC92322.1"/>
    <property type="molecule type" value="Genomic_DNA"/>
</dbReference>
<dbReference type="EMBL" id="CP028956">
    <property type="protein sequence ID" value="AWC94950.1"/>
    <property type="molecule type" value="Genomic_DNA"/>
</dbReference>
<gene>
    <name evidence="1" type="ORF">AM380_00940</name>
    <name evidence="2" type="ORF">AM380_15525</name>
    <name evidence="3" type="ORF">CKG00_08020</name>
</gene>
<accession>A0A2S1BFT8</accession>